<dbReference type="EMBL" id="JAWRCO010000002">
    <property type="protein sequence ID" value="MDW6005085.1"/>
    <property type="molecule type" value="Genomic_DNA"/>
</dbReference>
<accession>A0A1Y6J2Q8</accession>
<dbReference type="Proteomes" id="UP000196125">
    <property type="component" value="Unassembled WGS sequence"/>
</dbReference>
<evidence type="ECO:0000313" key="2">
    <source>
        <dbReference type="EMBL" id="SMS02992.1"/>
    </source>
</evidence>
<evidence type="ECO:0000313" key="3">
    <source>
        <dbReference type="Proteomes" id="UP000196125"/>
    </source>
</evidence>
<dbReference type="AlphaFoldDB" id="A0A1Y6J2Q8"/>
<reference evidence="1 4" key="2">
    <citation type="submission" date="2023-11" db="EMBL/GenBank/DDBJ databases">
        <title>Plant-associative lifestyle of Vibrio porteresiae and its evolutionary dynamics.</title>
        <authorList>
            <person name="Rameshkumar N."/>
            <person name="Kirti K."/>
        </authorList>
    </citation>
    <scope>NUCLEOTIDE SEQUENCE [LARGE SCALE GENOMIC DNA]</scope>
    <source>
        <strain evidence="1 4">MSSRF38</strain>
    </source>
</reference>
<dbReference type="Proteomes" id="UP001283366">
    <property type="component" value="Unassembled WGS sequence"/>
</dbReference>
<dbReference type="RefSeq" id="WP_087482988.1">
    <property type="nucleotide sequence ID" value="NZ_AP024884.1"/>
</dbReference>
<evidence type="ECO:0000313" key="4">
    <source>
        <dbReference type="Proteomes" id="UP001283366"/>
    </source>
</evidence>
<dbReference type="EMBL" id="FXXI01000015">
    <property type="protein sequence ID" value="SMS02992.1"/>
    <property type="molecule type" value="Genomic_DNA"/>
</dbReference>
<dbReference type="Pfam" id="PF12261">
    <property type="entry name" value="T_hemolysin"/>
    <property type="match status" value="1"/>
</dbReference>
<name>A0A1Y6J2Q8_9VIBR</name>
<protein>
    <submittedName>
        <fullName evidence="2">Thermostable hemolysin</fullName>
    </submittedName>
</protein>
<sequence>MQAALRDSSMKLEMIDEAHPMRHQVEQYIAERYSSAFDAKIDQFMPQFLALLQEDEIQSICGYRAASDTQLFLEQYLDCAAELAVSDAFSQSVDRSALIEFGQLASFSKGISPFHFYLIARRLVEMEYRWCICTVTDPLYALMKRLGLNPVFISQADAQRVNNAHQWGSYYQLSPRIVAGDLRQSLAHLRRYWLTKGIRIK</sequence>
<proteinExistence type="predicted"/>
<keyword evidence="4" id="KW-1185">Reference proteome</keyword>
<evidence type="ECO:0000313" key="1">
    <source>
        <dbReference type="EMBL" id="MDW6005085.1"/>
    </source>
</evidence>
<reference evidence="2 3" key="1">
    <citation type="submission" date="2017-05" db="EMBL/GenBank/DDBJ databases">
        <authorList>
            <person name="Song R."/>
            <person name="Chenine A.L."/>
            <person name="Ruprecht R.M."/>
        </authorList>
    </citation>
    <scope>NUCLEOTIDE SEQUENCE [LARGE SCALE GENOMIC DNA]</scope>
    <source>
        <strain evidence="2 3">CECT 7927</strain>
    </source>
</reference>
<gene>
    <name evidence="1" type="ORF">SBX37_19670</name>
    <name evidence="2" type="ORF">VIM7927_04355</name>
</gene>
<dbReference type="OrthoDB" id="7432757at2"/>
<dbReference type="InterPro" id="IPR022050">
    <property type="entry name" value="T_hemolysin"/>
</dbReference>
<organism evidence="2 3">
    <name type="scientific">Vibrio mangrovi</name>
    <dbReference type="NCBI Taxonomy" id="474394"/>
    <lineage>
        <taxon>Bacteria</taxon>
        <taxon>Pseudomonadati</taxon>
        <taxon>Pseudomonadota</taxon>
        <taxon>Gammaproteobacteria</taxon>
        <taxon>Vibrionales</taxon>
        <taxon>Vibrionaceae</taxon>
        <taxon>Vibrio</taxon>
    </lineage>
</organism>